<feature type="domain" description="Retroviral polymerase SH3-like" evidence="2">
    <location>
        <begin position="23"/>
        <end position="79"/>
    </location>
</feature>
<gene>
    <name evidence="3" type="ORF">M422DRAFT_143340</name>
</gene>
<feature type="compositionally biased region" description="Polar residues" evidence="1">
    <location>
        <begin position="93"/>
        <end position="105"/>
    </location>
</feature>
<accession>A0A0C9VM07</accession>
<evidence type="ECO:0000313" key="4">
    <source>
        <dbReference type="Proteomes" id="UP000054279"/>
    </source>
</evidence>
<evidence type="ECO:0000313" key="3">
    <source>
        <dbReference type="EMBL" id="KIJ38701.1"/>
    </source>
</evidence>
<proteinExistence type="predicted"/>
<name>A0A0C9VM07_SPHS4</name>
<dbReference type="AlphaFoldDB" id="A0A0C9VM07"/>
<dbReference type="Pfam" id="PF25597">
    <property type="entry name" value="SH3_retrovirus"/>
    <property type="match status" value="1"/>
</dbReference>
<dbReference type="Proteomes" id="UP000054279">
    <property type="component" value="Unassembled WGS sequence"/>
</dbReference>
<evidence type="ECO:0000259" key="2">
    <source>
        <dbReference type="Pfam" id="PF25597"/>
    </source>
</evidence>
<dbReference type="InterPro" id="IPR057670">
    <property type="entry name" value="SH3_retrovirus"/>
</dbReference>
<dbReference type="HOGENOM" id="CLU_094068_1_0_1"/>
<keyword evidence="4" id="KW-1185">Reference proteome</keyword>
<evidence type="ECO:0000256" key="1">
    <source>
        <dbReference type="SAM" id="MobiDB-lite"/>
    </source>
</evidence>
<reference evidence="3 4" key="1">
    <citation type="submission" date="2014-06" db="EMBL/GenBank/DDBJ databases">
        <title>Evolutionary Origins and Diversification of the Mycorrhizal Mutualists.</title>
        <authorList>
            <consortium name="DOE Joint Genome Institute"/>
            <consortium name="Mycorrhizal Genomics Consortium"/>
            <person name="Kohler A."/>
            <person name="Kuo A."/>
            <person name="Nagy L.G."/>
            <person name="Floudas D."/>
            <person name="Copeland A."/>
            <person name="Barry K.W."/>
            <person name="Cichocki N."/>
            <person name="Veneault-Fourrey C."/>
            <person name="LaButti K."/>
            <person name="Lindquist E.A."/>
            <person name="Lipzen A."/>
            <person name="Lundell T."/>
            <person name="Morin E."/>
            <person name="Murat C."/>
            <person name="Riley R."/>
            <person name="Ohm R."/>
            <person name="Sun H."/>
            <person name="Tunlid A."/>
            <person name="Henrissat B."/>
            <person name="Grigoriev I.V."/>
            <person name="Hibbett D.S."/>
            <person name="Martin F."/>
        </authorList>
    </citation>
    <scope>NUCLEOTIDE SEQUENCE [LARGE SCALE GENOMIC DNA]</scope>
    <source>
        <strain evidence="3 4">SS14</strain>
    </source>
</reference>
<dbReference type="EMBL" id="KN837158">
    <property type="protein sequence ID" value="KIJ38701.1"/>
    <property type="molecule type" value="Genomic_DNA"/>
</dbReference>
<sequence>MTPYEAAFSTKPNLSGVREWGEKCYVRVEGGNKLGGRVREGRWLGIDERSKGFRIYWADTKAVTTERNVYYDRSAMPPSRLEGEDWEFIEAKSNSPAVPNNPQSQDPVSIPSTDIPIPSTPIPADISTPPEPTSRTEAAQPEEAPEVIPELPKRIRKPSKKVQDILDGKGRTSAKPADPKLPPGVQPPSVELEELKRQETQVFEGEGMSDWMMAGDWIEEYAMAAEISEVEALEPRSLGEAKARPDW</sequence>
<dbReference type="OrthoDB" id="3045612at2759"/>
<feature type="non-terminal residue" evidence="3">
    <location>
        <position position="247"/>
    </location>
</feature>
<protein>
    <submittedName>
        <fullName evidence="3">Unplaced genomic scaffold SPHSTscaffold_83, whole genome shotgun sequence</fullName>
    </submittedName>
</protein>
<organism evidence="3 4">
    <name type="scientific">Sphaerobolus stellatus (strain SS14)</name>
    <dbReference type="NCBI Taxonomy" id="990650"/>
    <lineage>
        <taxon>Eukaryota</taxon>
        <taxon>Fungi</taxon>
        <taxon>Dikarya</taxon>
        <taxon>Basidiomycota</taxon>
        <taxon>Agaricomycotina</taxon>
        <taxon>Agaricomycetes</taxon>
        <taxon>Phallomycetidae</taxon>
        <taxon>Geastrales</taxon>
        <taxon>Sphaerobolaceae</taxon>
        <taxon>Sphaerobolus</taxon>
    </lineage>
</organism>
<feature type="compositionally biased region" description="Low complexity" evidence="1">
    <location>
        <begin position="106"/>
        <end position="128"/>
    </location>
</feature>
<feature type="compositionally biased region" description="Basic and acidic residues" evidence="1">
    <location>
        <begin position="161"/>
        <end position="170"/>
    </location>
</feature>
<feature type="region of interest" description="Disordered" evidence="1">
    <location>
        <begin position="93"/>
        <end position="190"/>
    </location>
</feature>